<dbReference type="PROSITE" id="PS50206">
    <property type="entry name" value="RHODANESE_3"/>
    <property type="match status" value="1"/>
</dbReference>
<dbReference type="NCBIfam" id="TIGR03167">
    <property type="entry name" value="tRNA_sel_U_synt"/>
    <property type="match status" value="1"/>
</dbReference>
<feature type="domain" description="Rhodanese" evidence="2">
    <location>
        <begin position="15"/>
        <end position="131"/>
    </location>
</feature>
<dbReference type="InterPro" id="IPR027417">
    <property type="entry name" value="P-loop_NTPase"/>
</dbReference>
<dbReference type="SUPFAM" id="SSF52821">
    <property type="entry name" value="Rhodanese/Cell cycle control phosphatase"/>
    <property type="match status" value="1"/>
</dbReference>
<dbReference type="AlphaFoldDB" id="A0A429XVY5"/>
<dbReference type="Gene3D" id="3.40.50.300">
    <property type="entry name" value="P-loop containing nucleotide triphosphate hydrolases"/>
    <property type="match status" value="1"/>
</dbReference>
<protein>
    <submittedName>
        <fullName evidence="3">tRNA 2-selenouridine(34) synthase MnmH</fullName>
    </submittedName>
</protein>
<dbReference type="RefSeq" id="WP_126051733.1">
    <property type="nucleotide sequence ID" value="NZ_QYTV02000008.1"/>
</dbReference>
<dbReference type="Pfam" id="PF26341">
    <property type="entry name" value="AAA_SelU"/>
    <property type="match status" value="1"/>
</dbReference>
<dbReference type="PANTHER" id="PTHR30401:SF0">
    <property type="entry name" value="TRNA 2-SELENOURIDINE SYNTHASE"/>
    <property type="match status" value="1"/>
</dbReference>
<sequence length="350" mass="40177">MFQDITVTDLLILKEKQAYTMIDVRSPKEFKEATIPGSINIPVFNDEERVEVGTIYKQVGKEAAMEKGLAIFSKKLPAFIAEFNKVDTPMTVFCWRGGMRSKTAATVLELMGIRANRLSGGIRAYRRWVVKYLETKEFGPELLVLNGYTGAGKTVILQKLQEKGYPVIDLEEMAGHRGSIFGQIGLTPSNQKKFDSALVTEMLKYEDERFVLIEGESKRIGRVYLPDVIFEKKERGLQIFINLPLEERVKNIIEEYEPWSKPELFQEAFSYIKKKIHTPAAKQIQSHLEKGEFEPAVKLLLEYYYDPRYEHSASHFQESQKMTIQAVSVDDALKKLLDILHNQKQSKIRA</sequence>
<dbReference type="Gene3D" id="3.40.250.10">
    <property type="entry name" value="Rhodanese-like domain"/>
    <property type="match status" value="1"/>
</dbReference>
<dbReference type="NCBIfam" id="NF008752">
    <property type="entry name" value="PRK11784.1-4"/>
    <property type="match status" value="1"/>
</dbReference>
<dbReference type="InterPro" id="IPR001763">
    <property type="entry name" value="Rhodanese-like_dom"/>
</dbReference>
<comment type="caution">
    <text evidence="3">The sequence shown here is derived from an EMBL/GenBank/DDBJ whole genome shotgun (WGS) entry which is preliminary data.</text>
</comment>
<dbReference type="NCBIfam" id="NF008750">
    <property type="entry name" value="PRK11784.1-2"/>
    <property type="match status" value="1"/>
</dbReference>
<evidence type="ECO:0000313" key="3">
    <source>
        <dbReference type="EMBL" id="RST72524.1"/>
    </source>
</evidence>
<evidence type="ECO:0000313" key="4">
    <source>
        <dbReference type="Proteomes" id="UP000287156"/>
    </source>
</evidence>
<keyword evidence="1" id="KW-0711">Selenium</keyword>
<dbReference type="GO" id="GO:0002098">
    <property type="term" value="P:tRNA wobble uridine modification"/>
    <property type="evidence" value="ECO:0007669"/>
    <property type="project" value="InterPro"/>
</dbReference>
<evidence type="ECO:0000259" key="2">
    <source>
        <dbReference type="PROSITE" id="PS50206"/>
    </source>
</evidence>
<dbReference type="OrthoDB" id="9808735at2"/>
<proteinExistence type="predicted"/>
<dbReference type="InterPro" id="IPR017582">
    <property type="entry name" value="SelU"/>
</dbReference>
<dbReference type="InterPro" id="IPR058840">
    <property type="entry name" value="AAA_SelU"/>
</dbReference>
<dbReference type="Pfam" id="PF00581">
    <property type="entry name" value="Rhodanese"/>
    <property type="match status" value="1"/>
</dbReference>
<keyword evidence="4" id="KW-1185">Reference proteome</keyword>
<dbReference type="Proteomes" id="UP000287156">
    <property type="component" value="Unassembled WGS sequence"/>
</dbReference>
<dbReference type="PANTHER" id="PTHR30401">
    <property type="entry name" value="TRNA 2-SELENOURIDINE SYNTHASE"/>
    <property type="match status" value="1"/>
</dbReference>
<organism evidence="3 4">
    <name type="scientific">Siminovitchia acidinfaciens</name>
    <dbReference type="NCBI Taxonomy" id="2321395"/>
    <lineage>
        <taxon>Bacteria</taxon>
        <taxon>Bacillati</taxon>
        <taxon>Bacillota</taxon>
        <taxon>Bacilli</taxon>
        <taxon>Bacillales</taxon>
        <taxon>Bacillaceae</taxon>
        <taxon>Siminovitchia</taxon>
    </lineage>
</organism>
<dbReference type="EMBL" id="QYTV02000008">
    <property type="protein sequence ID" value="RST72524.1"/>
    <property type="molecule type" value="Genomic_DNA"/>
</dbReference>
<gene>
    <name evidence="3" type="primary">mnmH</name>
    <name evidence="3" type="ORF">D4T97_015830</name>
</gene>
<dbReference type="GO" id="GO:0043828">
    <property type="term" value="F:tRNA 2-selenouridine synthase activity"/>
    <property type="evidence" value="ECO:0007669"/>
    <property type="project" value="InterPro"/>
</dbReference>
<name>A0A429XVY5_9BACI</name>
<dbReference type="SMART" id="SM00450">
    <property type="entry name" value="RHOD"/>
    <property type="match status" value="1"/>
</dbReference>
<dbReference type="SUPFAM" id="SSF52540">
    <property type="entry name" value="P-loop containing nucleoside triphosphate hydrolases"/>
    <property type="match status" value="1"/>
</dbReference>
<accession>A0A429XVY5</accession>
<evidence type="ECO:0000256" key="1">
    <source>
        <dbReference type="ARBA" id="ARBA00023266"/>
    </source>
</evidence>
<reference evidence="3" key="1">
    <citation type="submission" date="2018-12" db="EMBL/GenBank/DDBJ databases">
        <authorList>
            <person name="Sun L."/>
            <person name="Chen Z."/>
        </authorList>
    </citation>
    <scope>NUCLEOTIDE SEQUENCE [LARGE SCALE GENOMIC DNA]</scope>
    <source>
        <strain evidence="3">3-2-2</strain>
    </source>
</reference>
<dbReference type="InterPro" id="IPR036873">
    <property type="entry name" value="Rhodanese-like_dom_sf"/>
</dbReference>